<dbReference type="EMBL" id="LJIJ01001495">
    <property type="protein sequence ID" value="ODM91590.1"/>
    <property type="molecule type" value="Genomic_DNA"/>
</dbReference>
<dbReference type="AlphaFoldDB" id="A0A1D2MF11"/>
<proteinExistence type="inferred from homology"/>
<organism evidence="7 8">
    <name type="scientific">Orchesella cincta</name>
    <name type="common">Springtail</name>
    <name type="synonym">Podura cincta</name>
    <dbReference type="NCBI Taxonomy" id="48709"/>
    <lineage>
        <taxon>Eukaryota</taxon>
        <taxon>Metazoa</taxon>
        <taxon>Ecdysozoa</taxon>
        <taxon>Arthropoda</taxon>
        <taxon>Hexapoda</taxon>
        <taxon>Collembola</taxon>
        <taxon>Entomobryomorpha</taxon>
        <taxon>Entomobryoidea</taxon>
        <taxon>Orchesellidae</taxon>
        <taxon>Orchesellinae</taxon>
        <taxon>Orchesella</taxon>
    </lineage>
</organism>
<comment type="similarity">
    <text evidence="5">Belongs to the ropporin family.</text>
</comment>
<keyword evidence="4" id="KW-0966">Cell projection</keyword>
<evidence type="ECO:0000256" key="5">
    <source>
        <dbReference type="ARBA" id="ARBA00035651"/>
    </source>
</evidence>
<accession>A0A1D2MF11</accession>
<evidence type="ECO:0000313" key="8">
    <source>
        <dbReference type="Proteomes" id="UP000094527"/>
    </source>
</evidence>
<protein>
    <submittedName>
        <fullName evidence="7">Ropporin-1-like protein</fullName>
    </submittedName>
</protein>
<dbReference type="Proteomes" id="UP000094527">
    <property type="component" value="Unassembled WGS sequence"/>
</dbReference>
<keyword evidence="3" id="KW-0969">Cilium</keyword>
<comment type="subcellular location">
    <subcellularLocation>
        <location evidence="1">Cell projection</location>
        <location evidence="1">Cilium</location>
        <location evidence="1">Flagellum</location>
    </subcellularLocation>
</comment>
<comment type="caution">
    <text evidence="7">The sequence shown here is derived from an EMBL/GenBank/DDBJ whole genome shotgun (WGS) entry which is preliminary data.</text>
</comment>
<keyword evidence="2" id="KW-0282">Flagellum</keyword>
<evidence type="ECO:0000256" key="6">
    <source>
        <dbReference type="SAM" id="MobiDB-lite"/>
    </source>
</evidence>
<dbReference type="GO" id="GO:0031514">
    <property type="term" value="C:motile cilium"/>
    <property type="evidence" value="ECO:0007669"/>
    <property type="project" value="UniProtKB-SubCell"/>
</dbReference>
<keyword evidence="8" id="KW-1185">Reference proteome</keyword>
<reference evidence="7 8" key="1">
    <citation type="journal article" date="2016" name="Genome Biol. Evol.">
        <title>Gene Family Evolution Reflects Adaptation to Soil Environmental Stressors in the Genome of the Collembolan Orchesella cincta.</title>
        <authorList>
            <person name="Faddeeva-Vakhrusheva A."/>
            <person name="Derks M.F."/>
            <person name="Anvar S.Y."/>
            <person name="Agamennone V."/>
            <person name="Suring W."/>
            <person name="Smit S."/>
            <person name="van Straalen N.M."/>
            <person name="Roelofs D."/>
        </authorList>
    </citation>
    <scope>NUCLEOTIDE SEQUENCE [LARGE SCALE GENOMIC DNA]</scope>
    <source>
        <tissue evidence="7">Mixed pool</tissue>
    </source>
</reference>
<dbReference type="PANTHER" id="PTHR14952">
    <property type="entry name" value="ROPPORIN-1-LIKE PROTEIN"/>
    <property type="match status" value="1"/>
</dbReference>
<dbReference type="PANTHER" id="PTHR14952:SF9">
    <property type="entry name" value="EF-HAND DOMAIN-CONTAINING PROTEIN"/>
    <property type="match status" value="1"/>
</dbReference>
<evidence type="ECO:0000256" key="2">
    <source>
        <dbReference type="ARBA" id="ARBA00022846"/>
    </source>
</evidence>
<dbReference type="OrthoDB" id="10067602at2759"/>
<gene>
    <name evidence="7" type="ORF">Ocin01_15095</name>
</gene>
<sequence length="235" mass="26223">METETTEMGTDAPPQPPPFQAADEQSPLDIFCQDQDSSAVAEYSQTVYEGGYSHSTSRSGRVGAAYFRAMADGQAPPVKETLEYPLMESKDGLTVGLLRVLDRQLKDHIVTLEKVRGKWAALCLETRAFNDIVEIGHFREGENIDWKKIMAVLCTSLGTVSSHNLTVSFILIFFTSFSTGFFLPESDRHNADHLPSPNREKEGGDPVIPYVVWWELYLFLARGWMGPSLPSNSKK</sequence>
<feature type="region of interest" description="Disordered" evidence="6">
    <location>
        <begin position="1"/>
        <end position="26"/>
    </location>
</feature>
<name>A0A1D2MF11_ORCCI</name>
<evidence type="ECO:0000256" key="4">
    <source>
        <dbReference type="ARBA" id="ARBA00023273"/>
    </source>
</evidence>
<evidence type="ECO:0000256" key="3">
    <source>
        <dbReference type="ARBA" id="ARBA00023069"/>
    </source>
</evidence>
<evidence type="ECO:0000313" key="7">
    <source>
        <dbReference type="EMBL" id="ODM91590.1"/>
    </source>
</evidence>
<evidence type="ECO:0000256" key="1">
    <source>
        <dbReference type="ARBA" id="ARBA00004230"/>
    </source>
</evidence>